<evidence type="ECO:0000256" key="1">
    <source>
        <dbReference type="SAM" id="MobiDB-lite"/>
    </source>
</evidence>
<gene>
    <name evidence="2" type="ORF">DJ021_11570</name>
</gene>
<evidence type="ECO:0000313" key="2">
    <source>
        <dbReference type="EMBL" id="RAK60399.1"/>
    </source>
</evidence>
<protein>
    <recommendedName>
        <fullName evidence="4">DUF2188 domain-containing protein</fullName>
    </recommendedName>
</protein>
<dbReference type="EMBL" id="QFYP01000001">
    <property type="protein sequence ID" value="RAK60399.1"/>
    <property type="molecule type" value="Genomic_DNA"/>
</dbReference>
<organism evidence="2 3">
    <name type="scientific">Phenylobacterium hankyongense</name>
    <dbReference type="NCBI Taxonomy" id="1813876"/>
    <lineage>
        <taxon>Bacteria</taxon>
        <taxon>Pseudomonadati</taxon>
        <taxon>Pseudomonadota</taxon>
        <taxon>Alphaproteobacteria</taxon>
        <taxon>Caulobacterales</taxon>
        <taxon>Caulobacteraceae</taxon>
        <taxon>Phenylobacterium</taxon>
    </lineage>
</organism>
<dbReference type="Proteomes" id="UP000249842">
    <property type="component" value="Unassembled WGS sequence"/>
</dbReference>
<dbReference type="AlphaFoldDB" id="A0A328B0G5"/>
<keyword evidence="3" id="KW-1185">Reference proteome</keyword>
<proteinExistence type="predicted"/>
<evidence type="ECO:0000313" key="3">
    <source>
        <dbReference type="Proteomes" id="UP000249842"/>
    </source>
</evidence>
<evidence type="ECO:0008006" key="4">
    <source>
        <dbReference type="Google" id="ProtNLM"/>
    </source>
</evidence>
<feature type="region of interest" description="Disordered" evidence="1">
    <location>
        <begin position="92"/>
        <end position="125"/>
    </location>
</feature>
<sequence>MPSFPYGNFGEELSMHHVYVLPVQAGWLVTTSVLKATLAFRSGAQAEAQGRRLATCLASGGATAWLVIHDRSGTVIERSVYRPVAYSAATAHRETELRPASAPRETIAPRSGPAVETVSADTAFA</sequence>
<comment type="caution">
    <text evidence="2">The sequence shown here is derived from an EMBL/GenBank/DDBJ whole genome shotgun (WGS) entry which is preliminary data.</text>
</comment>
<accession>A0A328B0G5</accession>
<name>A0A328B0G5_9CAUL</name>
<reference evidence="3" key="1">
    <citation type="submission" date="2018-05" db="EMBL/GenBank/DDBJ databases">
        <authorList>
            <person name="Li X."/>
        </authorList>
    </citation>
    <scope>NUCLEOTIDE SEQUENCE [LARGE SCALE GENOMIC DNA]</scope>
    <source>
        <strain evidence="3">HKS-05</strain>
    </source>
</reference>